<protein>
    <submittedName>
        <fullName evidence="2">Uncharacterized protein</fullName>
    </submittedName>
</protein>
<name>A0A7G9GNL0_9FIRM</name>
<dbReference type="KEGG" id="ehn:H9Q80_00100"/>
<keyword evidence="3" id="KW-1185">Reference proteome</keyword>
<feature type="transmembrane region" description="Helical" evidence="1">
    <location>
        <begin position="12"/>
        <end position="32"/>
    </location>
</feature>
<keyword evidence="1" id="KW-0472">Membrane</keyword>
<gene>
    <name evidence="2" type="ORF">H9Q80_00100</name>
</gene>
<proteinExistence type="predicted"/>
<sequence length="124" mass="13741">MELYTADMLNVLYAYGVYLLVFVANVLFSLYLNIEVLHGVFDKSRIGLSIKKALVLVLGTLMLVLAVDAIMAYFSAYVPELADEVRKTVTVVAIVATIGRAAIKYLVEAYQTFQAILLVSDKKE</sequence>
<dbReference type="Proteomes" id="UP000515856">
    <property type="component" value="Chromosome"/>
</dbReference>
<keyword evidence="1" id="KW-0812">Transmembrane</keyword>
<evidence type="ECO:0000313" key="2">
    <source>
        <dbReference type="EMBL" id="QNM12392.1"/>
    </source>
</evidence>
<accession>A0A7G9GNL0</accession>
<dbReference type="EMBL" id="CP060636">
    <property type="protein sequence ID" value="QNM12392.1"/>
    <property type="molecule type" value="Genomic_DNA"/>
</dbReference>
<feature type="transmembrane region" description="Helical" evidence="1">
    <location>
        <begin position="53"/>
        <end position="76"/>
    </location>
</feature>
<reference evidence="2 3" key="1">
    <citation type="submission" date="2020-08" db="EMBL/GenBank/DDBJ databases">
        <authorList>
            <person name="Liu C."/>
            <person name="Sun Q."/>
        </authorList>
    </citation>
    <scope>NUCLEOTIDE SEQUENCE [LARGE SCALE GENOMIC DNA]</scope>
    <source>
        <strain evidence="2 3">NSJ-61</strain>
    </source>
</reference>
<feature type="transmembrane region" description="Helical" evidence="1">
    <location>
        <begin position="88"/>
        <end position="107"/>
    </location>
</feature>
<dbReference type="AlphaFoldDB" id="A0A7G9GNL0"/>
<keyword evidence="1" id="KW-1133">Transmembrane helix</keyword>
<dbReference type="RefSeq" id="WP_118667106.1">
    <property type="nucleotide sequence ID" value="NZ_CP060636.1"/>
</dbReference>
<evidence type="ECO:0000313" key="3">
    <source>
        <dbReference type="Proteomes" id="UP000515856"/>
    </source>
</evidence>
<evidence type="ECO:0000256" key="1">
    <source>
        <dbReference type="SAM" id="Phobius"/>
    </source>
</evidence>
<organism evidence="2 3">
    <name type="scientific">[Eubacterium] hominis</name>
    <dbReference type="NCBI Taxonomy" id="2764325"/>
    <lineage>
        <taxon>Bacteria</taxon>
        <taxon>Bacillati</taxon>
        <taxon>Bacillota</taxon>
        <taxon>Erysipelotrichia</taxon>
        <taxon>Erysipelotrichales</taxon>
        <taxon>Erysipelotrichaceae</taxon>
        <taxon>Amedibacillus</taxon>
    </lineage>
</organism>